<dbReference type="GO" id="GO:0003824">
    <property type="term" value="F:catalytic activity"/>
    <property type="evidence" value="ECO:0007669"/>
    <property type="project" value="InterPro"/>
</dbReference>
<accession>Q6AKL9</accession>
<proteinExistence type="predicted"/>
<keyword evidence="9" id="KW-1185">Reference proteome</keyword>
<dbReference type="SFLD" id="SFLDG01060">
    <property type="entry name" value="BATS_domain_containing"/>
    <property type="match status" value="1"/>
</dbReference>
<dbReference type="Pfam" id="PF06968">
    <property type="entry name" value="BATS"/>
    <property type="match status" value="1"/>
</dbReference>
<dbReference type="eggNOG" id="COG0502">
    <property type="taxonomic scope" value="Bacteria"/>
</dbReference>
<dbReference type="CDD" id="cd01335">
    <property type="entry name" value="Radical_SAM"/>
    <property type="match status" value="1"/>
</dbReference>
<dbReference type="SFLD" id="SFLDG01081">
    <property type="entry name" value="cleavage_of_the_Ca-Cb_bond_in"/>
    <property type="match status" value="1"/>
</dbReference>
<dbReference type="InterPro" id="IPR010722">
    <property type="entry name" value="BATS_dom"/>
</dbReference>
<dbReference type="InterPro" id="IPR024007">
    <property type="entry name" value="FeFe-hyd_mat_HydG"/>
</dbReference>
<feature type="domain" description="Radical SAM core" evidence="7">
    <location>
        <begin position="87"/>
        <end position="319"/>
    </location>
</feature>
<dbReference type="InterPro" id="IPR058240">
    <property type="entry name" value="rSAM_sf"/>
</dbReference>
<organism evidence="8 9">
    <name type="scientific">Desulfotalea psychrophila (strain LSv54 / DSM 12343)</name>
    <dbReference type="NCBI Taxonomy" id="177439"/>
    <lineage>
        <taxon>Bacteria</taxon>
        <taxon>Pseudomonadati</taxon>
        <taxon>Thermodesulfobacteriota</taxon>
        <taxon>Desulfobulbia</taxon>
        <taxon>Desulfobulbales</taxon>
        <taxon>Desulfocapsaceae</taxon>
        <taxon>Desulfotalea</taxon>
    </lineage>
</organism>
<keyword evidence="3" id="KW-0949">S-adenosyl-L-methionine</keyword>
<keyword evidence="5" id="KW-0408">Iron</keyword>
<name>Q6AKL9_DESPS</name>
<dbReference type="SUPFAM" id="SSF102114">
    <property type="entry name" value="Radical SAM enzymes"/>
    <property type="match status" value="1"/>
</dbReference>
<dbReference type="PANTHER" id="PTHR43583">
    <property type="entry name" value="2-IMINOACETATE SYNTHASE"/>
    <property type="match status" value="1"/>
</dbReference>
<dbReference type="EMBL" id="CR522870">
    <property type="protein sequence ID" value="CAG37106.1"/>
    <property type="molecule type" value="Genomic_DNA"/>
</dbReference>
<evidence type="ECO:0000256" key="5">
    <source>
        <dbReference type="ARBA" id="ARBA00023004"/>
    </source>
</evidence>
<dbReference type="STRING" id="177439.DP2377"/>
<evidence type="ECO:0000259" key="7">
    <source>
        <dbReference type="PROSITE" id="PS51918"/>
    </source>
</evidence>
<keyword evidence="6" id="KW-0411">Iron-sulfur</keyword>
<gene>
    <name evidence="8" type="ordered locus">DP2377</name>
</gene>
<dbReference type="GO" id="GO:0042364">
    <property type="term" value="P:water-soluble vitamin biosynthetic process"/>
    <property type="evidence" value="ECO:0007669"/>
    <property type="project" value="UniProtKB-ARBA"/>
</dbReference>
<dbReference type="KEGG" id="dps:DP2377"/>
<dbReference type="GO" id="GO:0051539">
    <property type="term" value="F:4 iron, 4 sulfur cluster binding"/>
    <property type="evidence" value="ECO:0007669"/>
    <property type="project" value="UniProtKB-KW"/>
</dbReference>
<dbReference type="SFLD" id="SFLDS00029">
    <property type="entry name" value="Radical_SAM"/>
    <property type="match status" value="1"/>
</dbReference>
<evidence type="ECO:0000256" key="1">
    <source>
        <dbReference type="ARBA" id="ARBA00001966"/>
    </source>
</evidence>
<reference evidence="9" key="1">
    <citation type="journal article" date="2004" name="Environ. Microbiol.">
        <title>The genome of Desulfotalea psychrophila, a sulfate-reducing bacterium from permanently cold Arctic sediments.</title>
        <authorList>
            <person name="Rabus R."/>
            <person name="Ruepp A."/>
            <person name="Frickey T."/>
            <person name="Rattei T."/>
            <person name="Fartmann B."/>
            <person name="Stark M."/>
            <person name="Bauer M."/>
            <person name="Zibat A."/>
            <person name="Lombardot T."/>
            <person name="Becker I."/>
            <person name="Amann J."/>
            <person name="Gellner K."/>
            <person name="Teeling H."/>
            <person name="Leuschner W.D."/>
            <person name="Gloeckner F.-O."/>
            <person name="Lupas A.N."/>
            <person name="Amann R."/>
            <person name="Klenk H.-P."/>
        </authorList>
    </citation>
    <scope>NUCLEOTIDE SEQUENCE [LARGE SCALE GENOMIC DNA]</scope>
    <source>
        <strain evidence="9">DSM 12343 / LSv54</strain>
    </source>
</reference>
<protein>
    <submittedName>
        <fullName evidence="8">Probable thiazole biosynthesis protein (ThiH)</fullName>
    </submittedName>
</protein>
<keyword evidence="4" id="KW-0479">Metal-binding</keyword>
<dbReference type="InterPro" id="IPR007197">
    <property type="entry name" value="rSAM"/>
</dbReference>
<sequence>MTVQSSLLGPVTVDTTGLSSFIPEEAIASDLRETVDADAAMIHAIIAKSLGKERLLPRETATLLNVRDPELLQDIFRGAEQLKQAVYGNRIVLFAPLYVGNRCINNCSYCGFRSENSNCQRTTLTEQGLQDEVEALIDHGHKRVIMVYGEHPQYDAEFIAKTVEQVYRVKKGRGEIRRININAAPLDLAGFARVKEAGIGTYQVFQETYHQETYESVHLAGPKSNYLWRLHALDRAMEAGIDDVGIGALMGLYDWRFEVMGLLHHTIHLEERFGVGPHTISFPRIEPAQGSAFADAPPSGVSDADFKHLVAVLRLAVPYTGLILTARESVEMRNEVMRFGVSQMDAGSSIGIGSYAGEDEAEDKSQFELGDTRTLDEVIAELCRANYIPSFCTGCYRLGRTGEHFMEFAVPGFVKRFCQPNALLTFTEYLEDYALPATKKIGLELVEKQLAEMADQAMRERVEQRLQKIYAGARDLFF</sequence>
<dbReference type="Pfam" id="PF04055">
    <property type="entry name" value="Radical_SAM"/>
    <property type="match status" value="1"/>
</dbReference>
<comment type="cofactor">
    <cofactor evidence="1">
        <name>[4Fe-4S] cluster</name>
        <dbReference type="ChEBI" id="CHEBI:49883"/>
    </cofactor>
</comment>
<evidence type="ECO:0000256" key="3">
    <source>
        <dbReference type="ARBA" id="ARBA00022691"/>
    </source>
</evidence>
<evidence type="ECO:0000256" key="4">
    <source>
        <dbReference type="ARBA" id="ARBA00022723"/>
    </source>
</evidence>
<keyword evidence="2" id="KW-0004">4Fe-4S</keyword>
<dbReference type="InterPro" id="IPR013785">
    <property type="entry name" value="Aldolase_TIM"/>
</dbReference>
<evidence type="ECO:0000313" key="9">
    <source>
        <dbReference type="Proteomes" id="UP000000602"/>
    </source>
</evidence>
<dbReference type="Gene3D" id="3.20.20.70">
    <property type="entry name" value="Aldolase class I"/>
    <property type="match status" value="1"/>
</dbReference>
<dbReference type="Proteomes" id="UP000000602">
    <property type="component" value="Chromosome"/>
</dbReference>
<dbReference type="HOGENOM" id="CLU_046249_0_0_7"/>
<dbReference type="PROSITE" id="PS51918">
    <property type="entry name" value="RADICAL_SAM"/>
    <property type="match status" value="1"/>
</dbReference>
<dbReference type="SFLD" id="SFLDF00319">
    <property type="entry name" value="Fe_hydrogenase_maturase_(HydG"/>
    <property type="match status" value="1"/>
</dbReference>
<dbReference type="NCBIfam" id="TIGR03955">
    <property type="entry name" value="rSAM_HydG"/>
    <property type="match status" value="1"/>
</dbReference>
<evidence type="ECO:0000256" key="6">
    <source>
        <dbReference type="ARBA" id="ARBA00023014"/>
    </source>
</evidence>
<dbReference type="RefSeq" id="WP_011189618.1">
    <property type="nucleotide sequence ID" value="NC_006138.1"/>
</dbReference>
<dbReference type="PANTHER" id="PTHR43583:SF2">
    <property type="entry name" value="THIAZOLE BIOSYNTHESIS PROTEIN"/>
    <property type="match status" value="1"/>
</dbReference>
<evidence type="ECO:0000313" key="8">
    <source>
        <dbReference type="EMBL" id="CAG37106.1"/>
    </source>
</evidence>
<dbReference type="GO" id="GO:0046872">
    <property type="term" value="F:metal ion binding"/>
    <property type="evidence" value="ECO:0007669"/>
    <property type="project" value="UniProtKB-KW"/>
</dbReference>
<dbReference type="SMART" id="SM00876">
    <property type="entry name" value="BATS"/>
    <property type="match status" value="1"/>
</dbReference>
<dbReference type="InterPro" id="IPR034428">
    <property type="entry name" value="ThiH/NoCL/HydG-like"/>
</dbReference>
<evidence type="ECO:0000256" key="2">
    <source>
        <dbReference type="ARBA" id="ARBA00022485"/>
    </source>
</evidence>
<dbReference type="GO" id="GO:0044272">
    <property type="term" value="P:sulfur compound biosynthetic process"/>
    <property type="evidence" value="ECO:0007669"/>
    <property type="project" value="UniProtKB-ARBA"/>
</dbReference>
<dbReference type="AlphaFoldDB" id="Q6AKL9"/>